<sequence>MVSLRWGGLAARAVHLISVRPGIVISGQDSILAVQALQGWYDAPSGLWATTGWWNSANCLTVLTDWAVAAGYNAGLVDVPGIIANTFNNAQRVSGSAHKRMSSTGLPTSTYSLNATEAGDTSNDKRGFSGFINDYYDDEGWWALALIRSWDVTHQQAYLDMAESIFRDMQAGIDDKCGGGIWWSKEKAYKNAIANELYLSVAASLANRVPAQKAHYTQIARDQWNWFRKSGLINDKNLINDGLSIRADGRCVNNNGQTWSYNQGVILGGLVELAQATGDRSYLSQAIPIALAAIDRLDDNKTGIIREADNCEPKCGSDGSQFKGIFVRNLHYLHKAAPRDEFKNAIKKNAKSIWDNDRNGKNQLGIKWSGPADLGDGPTASTHSSALDVLVAALAIGA</sequence>
<dbReference type="GeneID" id="87817832"/>
<name>A0AAN6V077_9PEZI</name>
<gene>
    <name evidence="1" type="ORF">C8A04DRAFT_30007</name>
</gene>
<evidence type="ECO:0008006" key="3">
    <source>
        <dbReference type="Google" id="ProtNLM"/>
    </source>
</evidence>
<proteinExistence type="predicted"/>
<reference evidence="1" key="2">
    <citation type="submission" date="2023-05" db="EMBL/GenBank/DDBJ databases">
        <authorList>
            <consortium name="Lawrence Berkeley National Laboratory"/>
            <person name="Steindorff A."/>
            <person name="Hensen N."/>
            <person name="Bonometti L."/>
            <person name="Westerberg I."/>
            <person name="Brannstrom I.O."/>
            <person name="Guillou S."/>
            <person name="Cros-Aarteil S."/>
            <person name="Calhoun S."/>
            <person name="Haridas S."/>
            <person name="Kuo A."/>
            <person name="Mondo S."/>
            <person name="Pangilinan J."/>
            <person name="Riley R."/>
            <person name="Labutti K."/>
            <person name="Andreopoulos B."/>
            <person name="Lipzen A."/>
            <person name="Chen C."/>
            <person name="Yanf M."/>
            <person name="Daum C."/>
            <person name="Ng V."/>
            <person name="Clum A."/>
            <person name="Ohm R."/>
            <person name="Martin F."/>
            <person name="Silar P."/>
            <person name="Natvig D."/>
            <person name="Lalanne C."/>
            <person name="Gautier V."/>
            <person name="Ament-Velasquez S.L."/>
            <person name="Kruys A."/>
            <person name="Hutchinson M.I."/>
            <person name="Powell A.J."/>
            <person name="Barry K."/>
            <person name="Miller A.N."/>
            <person name="Grigoriev I.V."/>
            <person name="Debuchy R."/>
            <person name="Gladieux P."/>
            <person name="Thoren M.H."/>
            <person name="Johannesson H."/>
        </authorList>
    </citation>
    <scope>NUCLEOTIDE SEQUENCE</scope>
    <source>
        <strain evidence="1">CBS 141.50</strain>
    </source>
</reference>
<comment type="caution">
    <text evidence="1">The sequence shown here is derived from an EMBL/GenBank/DDBJ whole genome shotgun (WGS) entry which is preliminary data.</text>
</comment>
<dbReference type="InterPro" id="IPR008928">
    <property type="entry name" value="6-hairpin_glycosidase_sf"/>
</dbReference>
<dbReference type="RefSeq" id="XP_062635749.1">
    <property type="nucleotide sequence ID" value="XM_062781219.1"/>
</dbReference>
<organism evidence="1 2">
    <name type="scientific">Dichotomopilus funicola</name>
    <dbReference type="NCBI Taxonomy" id="1934379"/>
    <lineage>
        <taxon>Eukaryota</taxon>
        <taxon>Fungi</taxon>
        <taxon>Dikarya</taxon>
        <taxon>Ascomycota</taxon>
        <taxon>Pezizomycotina</taxon>
        <taxon>Sordariomycetes</taxon>
        <taxon>Sordariomycetidae</taxon>
        <taxon>Sordariales</taxon>
        <taxon>Chaetomiaceae</taxon>
        <taxon>Dichotomopilus</taxon>
    </lineage>
</organism>
<dbReference type="Proteomes" id="UP001302676">
    <property type="component" value="Unassembled WGS sequence"/>
</dbReference>
<dbReference type="PANTHER" id="PTHR47791:SF1">
    <property type="entry name" value="ENDO MANNANASE, GH76 FAMILY (EUROFUNG)"/>
    <property type="match status" value="1"/>
</dbReference>
<dbReference type="InterPro" id="IPR005198">
    <property type="entry name" value="Glyco_hydro_76"/>
</dbReference>
<reference evidence="1" key="1">
    <citation type="journal article" date="2023" name="Mol. Phylogenet. Evol.">
        <title>Genome-scale phylogeny and comparative genomics of the fungal order Sordariales.</title>
        <authorList>
            <person name="Hensen N."/>
            <person name="Bonometti L."/>
            <person name="Westerberg I."/>
            <person name="Brannstrom I.O."/>
            <person name="Guillou S."/>
            <person name="Cros-Aarteil S."/>
            <person name="Calhoun S."/>
            <person name="Haridas S."/>
            <person name="Kuo A."/>
            <person name="Mondo S."/>
            <person name="Pangilinan J."/>
            <person name="Riley R."/>
            <person name="LaButti K."/>
            <person name="Andreopoulos B."/>
            <person name="Lipzen A."/>
            <person name="Chen C."/>
            <person name="Yan M."/>
            <person name="Daum C."/>
            <person name="Ng V."/>
            <person name="Clum A."/>
            <person name="Steindorff A."/>
            <person name="Ohm R.A."/>
            <person name="Martin F."/>
            <person name="Silar P."/>
            <person name="Natvig D.O."/>
            <person name="Lalanne C."/>
            <person name="Gautier V."/>
            <person name="Ament-Velasquez S.L."/>
            <person name="Kruys A."/>
            <person name="Hutchinson M.I."/>
            <person name="Powell A.J."/>
            <person name="Barry K."/>
            <person name="Miller A.N."/>
            <person name="Grigoriev I.V."/>
            <person name="Debuchy R."/>
            <person name="Gladieux P."/>
            <person name="Hiltunen Thoren M."/>
            <person name="Johannesson H."/>
        </authorList>
    </citation>
    <scope>NUCLEOTIDE SEQUENCE</scope>
    <source>
        <strain evidence="1">CBS 141.50</strain>
    </source>
</reference>
<evidence type="ECO:0000313" key="1">
    <source>
        <dbReference type="EMBL" id="KAK4142378.1"/>
    </source>
</evidence>
<dbReference type="AlphaFoldDB" id="A0AAN6V077"/>
<dbReference type="EMBL" id="MU853598">
    <property type="protein sequence ID" value="KAK4142378.1"/>
    <property type="molecule type" value="Genomic_DNA"/>
</dbReference>
<dbReference type="Gene3D" id="1.50.10.20">
    <property type="match status" value="1"/>
</dbReference>
<protein>
    <recommendedName>
        <fullName evidence="3">Glycoside hydrolase family 76 protein</fullName>
    </recommendedName>
</protein>
<accession>A0AAN6V077</accession>
<dbReference type="GO" id="GO:0005975">
    <property type="term" value="P:carbohydrate metabolic process"/>
    <property type="evidence" value="ECO:0007669"/>
    <property type="project" value="InterPro"/>
</dbReference>
<dbReference type="PANTHER" id="PTHR47791">
    <property type="entry name" value="MEIOTICALLY UP-REGULATED GENE 191 PROTEIN"/>
    <property type="match status" value="1"/>
</dbReference>
<dbReference type="InterPro" id="IPR053169">
    <property type="entry name" value="MUG_Protein"/>
</dbReference>
<dbReference type="Pfam" id="PF03663">
    <property type="entry name" value="Glyco_hydro_76"/>
    <property type="match status" value="1"/>
</dbReference>
<evidence type="ECO:0000313" key="2">
    <source>
        <dbReference type="Proteomes" id="UP001302676"/>
    </source>
</evidence>
<keyword evidence="2" id="KW-1185">Reference proteome</keyword>
<dbReference type="SUPFAM" id="SSF48208">
    <property type="entry name" value="Six-hairpin glycosidases"/>
    <property type="match status" value="1"/>
</dbReference>